<evidence type="ECO:0000256" key="14">
    <source>
        <dbReference type="ARBA" id="ARBA00023113"/>
    </source>
</evidence>
<feature type="compositionally biased region" description="Basic and acidic residues" evidence="16">
    <location>
        <begin position="13"/>
        <end position="28"/>
    </location>
</feature>
<evidence type="ECO:0000256" key="11">
    <source>
        <dbReference type="ARBA" id="ARBA00022908"/>
    </source>
</evidence>
<keyword evidence="2" id="KW-1188">Viral release from host cell</keyword>
<evidence type="ECO:0000256" key="9">
    <source>
        <dbReference type="ARBA" id="ARBA00022840"/>
    </source>
</evidence>
<evidence type="ECO:0000256" key="16">
    <source>
        <dbReference type="SAM" id="MobiDB-lite"/>
    </source>
</evidence>
<evidence type="ECO:0000256" key="10">
    <source>
        <dbReference type="ARBA" id="ARBA00022842"/>
    </source>
</evidence>
<evidence type="ECO:0000259" key="17">
    <source>
        <dbReference type="Pfam" id="PF22936"/>
    </source>
</evidence>
<protein>
    <recommendedName>
        <fullName evidence="17">Retrovirus-related Pol polyprotein from transposon TNT 1-94-like beta-barrel domain-containing protein</fullName>
    </recommendedName>
</protein>
<dbReference type="GO" id="GO:0006310">
    <property type="term" value="P:DNA recombination"/>
    <property type="evidence" value="ECO:0007669"/>
    <property type="project" value="UniProtKB-KW"/>
</dbReference>
<gene>
    <name evidence="18" type="ORF">Tci_261153</name>
</gene>
<proteinExistence type="predicted"/>
<keyword evidence="7" id="KW-0255">Endonuclease</keyword>
<feature type="domain" description="Retrovirus-related Pol polyprotein from transposon TNT 1-94-like beta-barrel" evidence="17">
    <location>
        <begin position="407"/>
        <end position="478"/>
    </location>
</feature>
<comment type="function">
    <text evidence="1">The aspartyl protease (PR) mediates the proteolytic cleavages of the Gag and Gag-Pol polyproteins after assembly of the VLP.</text>
</comment>
<keyword evidence="3" id="KW-0645">Protease</keyword>
<dbReference type="GO" id="GO:0015074">
    <property type="term" value="P:DNA integration"/>
    <property type="evidence" value="ECO:0007669"/>
    <property type="project" value="UniProtKB-KW"/>
</dbReference>
<dbReference type="GO" id="GO:0008233">
    <property type="term" value="F:peptidase activity"/>
    <property type="evidence" value="ECO:0007669"/>
    <property type="project" value="UniProtKB-KW"/>
</dbReference>
<dbReference type="GO" id="GO:0006508">
    <property type="term" value="P:proteolysis"/>
    <property type="evidence" value="ECO:0007669"/>
    <property type="project" value="UniProtKB-KW"/>
</dbReference>
<keyword evidence="13" id="KW-0239">DNA-directed DNA polymerase</keyword>
<keyword evidence="11" id="KW-0229">DNA integration</keyword>
<feature type="region of interest" description="Disordered" evidence="16">
    <location>
        <begin position="1"/>
        <end position="28"/>
    </location>
</feature>
<feature type="region of interest" description="Disordered" evidence="16">
    <location>
        <begin position="217"/>
        <end position="252"/>
    </location>
</feature>
<dbReference type="GO" id="GO:0003964">
    <property type="term" value="F:RNA-directed DNA polymerase activity"/>
    <property type="evidence" value="ECO:0007669"/>
    <property type="project" value="UniProtKB-KW"/>
</dbReference>
<dbReference type="EMBL" id="BKCJ010078940">
    <property type="protein sequence ID" value="GEW89177.1"/>
    <property type="molecule type" value="Genomic_DNA"/>
</dbReference>
<reference evidence="18" key="1">
    <citation type="journal article" date="2019" name="Sci. Rep.">
        <title>Draft genome of Tanacetum cinerariifolium, the natural source of mosquito coil.</title>
        <authorList>
            <person name="Yamashiro T."/>
            <person name="Shiraishi A."/>
            <person name="Satake H."/>
            <person name="Nakayama K."/>
        </authorList>
    </citation>
    <scope>NUCLEOTIDE SEQUENCE</scope>
</reference>
<keyword evidence="12" id="KW-0695">RNA-directed DNA polymerase</keyword>
<evidence type="ECO:0000256" key="5">
    <source>
        <dbReference type="ARBA" id="ARBA00022723"/>
    </source>
</evidence>
<keyword evidence="13" id="KW-0808">Transferase</keyword>
<accession>A0A699H0P9</accession>
<keyword evidence="5" id="KW-0479">Metal-binding</keyword>
<keyword evidence="9" id="KW-0067">ATP-binding</keyword>
<evidence type="ECO:0000256" key="7">
    <source>
        <dbReference type="ARBA" id="ARBA00022759"/>
    </source>
</evidence>
<evidence type="ECO:0000256" key="4">
    <source>
        <dbReference type="ARBA" id="ARBA00022722"/>
    </source>
</evidence>
<dbReference type="InterPro" id="IPR012337">
    <property type="entry name" value="RNaseH-like_sf"/>
</dbReference>
<evidence type="ECO:0000256" key="3">
    <source>
        <dbReference type="ARBA" id="ARBA00022670"/>
    </source>
</evidence>
<dbReference type="GO" id="GO:0003887">
    <property type="term" value="F:DNA-directed DNA polymerase activity"/>
    <property type="evidence" value="ECO:0007669"/>
    <property type="project" value="UniProtKB-KW"/>
</dbReference>
<dbReference type="GO" id="GO:0046872">
    <property type="term" value="F:metal ion binding"/>
    <property type="evidence" value="ECO:0007669"/>
    <property type="project" value="UniProtKB-KW"/>
</dbReference>
<keyword evidence="4" id="KW-0540">Nuclease</keyword>
<dbReference type="PANTHER" id="PTHR42648">
    <property type="entry name" value="TRANSPOSASE, PUTATIVE-RELATED"/>
    <property type="match status" value="1"/>
</dbReference>
<keyword evidence="6" id="KW-0547">Nucleotide-binding</keyword>
<feature type="compositionally biased region" description="Polar residues" evidence="16">
    <location>
        <begin position="217"/>
        <end position="230"/>
    </location>
</feature>
<dbReference type="SUPFAM" id="SSF53098">
    <property type="entry name" value="Ribonuclease H-like"/>
    <property type="match status" value="1"/>
</dbReference>
<dbReference type="Gene3D" id="3.30.420.10">
    <property type="entry name" value="Ribonuclease H-like superfamily/Ribonuclease H"/>
    <property type="match status" value="2"/>
</dbReference>
<evidence type="ECO:0000256" key="12">
    <source>
        <dbReference type="ARBA" id="ARBA00022918"/>
    </source>
</evidence>
<dbReference type="GO" id="GO:0004519">
    <property type="term" value="F:endonuclease activity"/>
    <property type="evidence" value="ECO:0007669"/>
    <property type="project" value="UniProtKB-KW"/>
</dbReference>
<dbReference type="PANTHER" id="PTHR42648:SF11">
    <property type="entry name" value="TRANSPOSON TY4-P GAG-POL POLYPROTEIN"/>
    <property type="match status" value="1"/>
</dbReference>
<evidence type="ECO:0000256" key="1">
    <source>
        <dbReference type="ARBA" id="ARBA00002180"/>
    </source>
</evidence>
<evidence type="ECO:0000256" key="6">
    <source>
        <dbReference type="ARBA" id="ARBA00022741"/>
    </source>
</evidence>
<evidence type="ECO:0000313" key="18">
    <source>
        <dbReference type="EMBL" id="GEW89177.1"/>
    </source>
</evidence>
<comment type="caution">
    <text evidence="18">The sequence shown here is derived from an EMBL/GenBank/DDBJ whole genome shotgun (WGS) entry which is preliminary data.</text>
</comment>
<keyword evidence="8" id="KW-0378">Hydrolase</keyword>
<keyword evidence="13" id="KW-0548">Nucleotidyltransferase</keyword>
<evidence type="ECO:0000256" key="13">
    <source>
        <dbReference type="ARBA" id="ARBA00022932"/>
    </source>
</evidence>
<dbReference type="InterPro" id="IPR036397">
    <property type="entry name" value="RNaseH_sf"/>
</dbReference>
<dbReference type="Pfam" id="PF22936">
    <property type="entry name" value="Pol_BBD"/>
    <property type="match status" value="1"/>
</dbReference>
<organism evidence="18">
    <name type="scientific">Tanacetum cinerariifolium</name>
    <name type="common">Dalmatian daisy</name>
    <name type="synonym">Chrysanthemum cinerariifolium</name>
    <dbReference type="NCBI Taxonomy" id="118510"/>
    <lineage>
        <taxon>Eukaryota</taxon>
        <taxon>Viridiplantae</taxon>
        <taxon>Streptophyta</taxon>
        <taxon>Embryophyta</taxon>
        <taxon>Tracheophyta</taxon>
        <taxon>Spermatophyta</taxon>
        <taxon>Magnoliopsida</taxon>
        <taxon>eudicotyledons</taxon>
        <taxon>Gunneridae</taxon>
        <taxon>Pentapetalae</taxon>
        <taxon>asterids</taxon>
        <taxon>campanulids</taxon>
        <taxon>Asterales</taxon>
        <taxon>Asteraceae</taxon>
        <taxon>Asteroideae</taxon>
        <taxon>Anthemideae</taxon>
        <taxon>Anthemidinae</taxon>
        <taxon>Tanacetum</taxon>
    </lineage>
</organism>
<dbReference type="InterPro" id="IPR054722">
    <property type="entry name" value="PolX-like_BBD"/>
</dbReference>
<evidence type="ECO:0000256" key="15">
    <source>
        <dbReference type="ARBA" id="ARBA00023172"/>
    </source>
</evidence>
<name>A0A699H0P9_TANCI</name>
<feature type="compositionally biased region" description="Polar residues" evidence="16">
    <location>
        <begin position="1"/>
        <end position="12"/>
    </location>
</feature>
<keyword evidence="15" id="KW-0233">DNA recombination</keyword>
<dbReference type="GO" id="GO:0005524">
    <property type="term" value="F:ATP binding"/>
    <property type="evidence" value="ECO:0007669"/>
    <property type="project" value="UniProtKB-KW"/>
</dbReference>
<keyword evidence="10" id="KW-0460">Magnesium</keyword>
<evidence type="ECO:0000256" key="8">
    <source>
        <dbReference type="ARBA" id="ARBA00022801"/>
    </source>
</evidence>
<dbReference type="InterPro" id="IPR039537">
    <property type="entry name" value="Retrotran_Ty1/copia-like"/>
</dbReference>
<evidence type="ECO:0000256" key="2">
    <source>
        <dbReference type="ARBA" id="ARBA00022612"/>
    </source>
</evidence>
<dbReference type="GO" id="GO:0003676">
    <property type="term" value="F:nucleic acid binding"/>
    <property type="evidence" value="ECO:0007669"/>
    <property type="project" value="InterPro"/>
</dbReference>
<keyword evidence="14" id="KW-0917">Virion maturation</keyword>
<dbReference type="AlphaFoldDB" id="A0A699H0P9"/>
<sequence length="817" mass="93257">MNSPEPTLSTRPTKVEVPKELPKVSMSQEKHMVIKKFKEITKSLSENMKEDKIKKKPEEIETINIKLDHRVTKLITENEHLKQIYKQLYDSIKSSHIQSKEQCDDLINQVNLKSAENSDLNVSLQEKFWTVHSDYIRHTQEETVTHMDIVKQGKLPNPLNNSLDYACDKLMAVTLINKTNRVRFTEPVTSLGNTNIKTTSSSNIVSNKPMLSFTGINLSTNASGSQPSGNTKKDKIQQTPSSTKKNKIEDHPRTVRSSLINKNYAVKSKNTASVLHSKLNVNSDLQCVMCNGWLFSDNHDSCVLDFINNVNARVNSKSFKKPLRINVWKPTGKVFTHIGYTWRPTGRTFTIVENACPLTRITTPAEVPLRKPIALESNTPKPVVTLVYSRKPKASRNIISVVQIILWYLDFGCSKHTTGDCSQLTNFVDKFLGTVKFDNDHVAKIMGYGDYHIGNFTISRVYFVDGLGHNLFSVRKFYDSDLEVSFRQYTYFIRNLEARQGLVRGLSKLKFEKDHLCSACAMGKSKKKSHKTKSEDTNQEKLYLLHMDLYGLMRVKSVNGKKYILAIVDDYSRFTWVKFLRSKDEALDFIIKFLKMIQVGISHETSVARSPQQNSVVERRNRTLIKAARTMTRAKPYFSTPFVPPTRTDWDMLFQSLFDELLTPPPSVDHPAPEVIALIAEVVAPEPTASTRSPSSTTVDQDAPSPIVAHINNDPLFGKWTKDHPLENIIDELARPVSTRLQLHEQALFCYYDAFLTSIEPKTYKDALTQSSWIEAMQKQLNEFEQLEVWELVPRPDKVMVITLKWIYKVKLDELGV</sequence>